<feature type="signal peptide" evidence="2">
    <location>
        <begin position="1"/>
        <end position="22"/>
    </location>
</feature>
<evidence type="ECO:0000256" key="2">
    <source>
        <dbReference type="SAM" id="SignalP"/>
    </source>
</evidence>
<dbReference type="EMBL" id="CP118605">
    <property type="protein sequence ID" value="WGL15041.1"/>
    <property type="molecule type" value="Genomic_DNA"/>
</dbReference>
<keyword evidence="1" id="KW-0175">Coiled coil</keyword>
<keyword evidence="2" id="KW-0732">Signal</keyword>
<dbReference type="InterPro" id="IPR021307">
    <property type="entry name" value="DUF2884"/>
</dbReference>
<organism evidence="3 4">
    <name type="scientific">Microbulbifer bruguierae</name>
    <dbReference type="NCBI Taxonomy" id="3029061"/>
    <lineage>
        <taxon>Bacteria</taxon>
        <taxon>Pseudomonadati</taxon>
        <taxon>Pseudomonadota</taxon>
        <taxon>Gammaproteobacteria</taxon>
        <taxon>Cellvibrionales</taxon>
        <taxon>Microbulbiferaceae</taxon>
        <taxon>Microbulbifer</taxon>
    </lineage>
</organism>
<gene>
    <name evidence="3" type="ORF">PVT68_09635</name>
</gene>
<keyword evidence="4" id="KW-1185">Reference proteome</keyword>
<protein>
    <submittedName>
        <fullName evidence="3">DUF2884 family protein</fullName>
    </submittedName>
</protein>
<reference evidence="3 4" key="1">
    <citation type="submission" date="2023-02" db="EMBL/GenBank/DDBJ databases">
        <title>Description and genomic characterization of Microbulbifer bruguierae sp. nov., isolated from the sediment of mangrove plant Bruguiera sexangula.</title>
        <authorList>
            <person name="Long M."/>
        </authorList>
    </citation>
    <scope>NUCLEOTIDE SEQUENCE [LARGE SCALE GENOMIC DNA]</scope>
    <source>
        <strain evidence="3 4">H12</strain>
    </source>
</reference>
<dbReference type="Pfam" id="PF11101">
    <property type="entry name" value="DUF2884"/>
    <property type="match status" value="1"/>
</dbReference>
<evidence type="ECO:0000313" key="3">
    <source>
        <dbReference type="EMBL" id="WGL15041.1"/>
    </source>
</evidence>
<feature type="chain" id="PRO_5047116526" evidence="2">
    <location>
        <begin position="23"/>
        <end position="262"/>
    </location>
</feature>
<evidence type="ECO:0000313" key="4">
    <source>
        <dbReference type="Proteomes" id="UP001236500"/>
    </source>
</evidence>
<proteinExistence type="predicted"/>
<dbReference type="RefSeq" id="WP_280317520.1">
    <property type="nucleotide sequence ID" value="NZ_CP118605.1"/>
</dbReference>
<accession>A0ABY8N825</accession>
<sequence>MIRFGTLTAALIATTLAPIALATDINLHSKNGDHCAIELHQQVTVGPDFIETYDEAGNNLLLAYRAPDQLAVGDAGVILQPEQQELMRRYHAALHSAGREVNAISLEAMDVALSGVAIALAALAGPEDPDTQEFLQESLQLREKFIAHNSPNVYTLGGSWMGGTLEEHLEMELEPKIEALAKKSAGRIAWHAMKAVFTGGKSIETQAEAATEAAEKAIEKKADLLEARAERLCEQLHQLDTIEAQLHQVIPELDGLNLVTTK</sequence>
<evidence type="ECO:0000256" key="1">
    <source>
        <dbReference type="SAM" id="Coils"/>
    </source>
</evidence>
<dbReference type="Proteomes" id="UP001236500">
    <property type="component" value="Chromosome"/>
</dbReference>
<feature type="coiled-coil region" evidence="1">
    <location>
        <begin position="207"/>
        <end position="235"/>
    </location>
</feature>
<name>A0ABY8N825_9GAMM</name>